<dbReference type="InterPro" id="IPR017900">
    <property type="entry name" value="4Fe4S_Fe_S_CS"/>
</dbReference>
<proteinExistence type="predicted"/>
<evidence type="ECO:0000313" key="5">
    <source>
        <dbReference type="EMBL" id="KDS51337.1"/>
    </source>
</evidence>
<dbReference type="EMBL" id="JNHN01000170">
    <property type="protein sequence ID" value="KDS51337.1"/>
    <property type="molecule type" value="Genomic_DNA"/>
</dbReference>
<sequence>MKKHLCAAPECTGCLACLNVCPKHAIGVTEGFLGEILPTIDEDKCVDCGLCDKICPSLNPSPMHLPMDCYAAWTKNEVDYVSATSGGMATAISKSVISKGGVVYGCAAHGLQVKHMRCATMKDVEKLKGSKYVQSEMGDLYQALKKDVLEGLTVLFIGTPCQVAGVKNYLRQEYDNLLTVDLICHGVPSQQSLHASLRHAIRDIEPTKVTYLSFRNHAKGDFCLECRGFKKDGKPFIFERGIDYSNSYYPAFFFGNSYRNSCYQCRYAYRQRISDISIGDFWGLKDEKVHREADNGISVVLVNTDKGTAFYALMQADVHSHRQPVEDAIAGNAQLNAPTRRTGRTRCFRFLARYCSFEAAFRITWMDRILKSKMKYCIKKIIRK</sequence>
<gene>
    <name evidence="5" type="ORF">M094_0649</name>
</gene>
<dbReference type="PANTHER" id="PTHR43193">
    <property type="match status" value="1"/>
</dbReference>
<dbReference type="GO" id="GO:0046872">
    <property type="term" value="F:metal ion binding"/>
    <property type="evidence" value="ECO:0007669"/>
    <property type="project" value="UniProtKB-KW"/>
</dbReference>
<name>A0A078S578_BACUN</name>
<evidence type="ECO:0000256" key="3">
    <source>
        <dbReference type="ARBA" id="ARBA00023014"/>
    </source>
</evidence>
<dbReference type="InterPro" id="IPR007525">
    <property type="entry name" value="FrhB_FdhB_C"/>
</dbReference>
<dbReference type="Gene3D" id="3.30.70.20">
    <property type="match status" value="1"/>
</dbReference>
<protein>
    <submittedName>
        <fullName evidence="5">4Fe-4S binding domain protein</fullName>
    </submittedName>
</protein>
<organism evidence="5 6">
    <name type="scientific">Bacteroides uniformis str. 3978 T3 ii</name>
    <dbReference type="NCBI Taxonomy" id="1339349"/>
    <lineage>
        <taxon>Bacteria</taxon>
        <taxon>Pseudomonadati</taxon>
        <taxon>Bacteroidota</taxon>
        <taxon>Bacteroidia</taxon>
        <taxon>Bacteroidales</taxon>
        <taxon>Bacteroidaceae</taxon>
        <taxon>Bacteroides</taxon>
    </lineage>
</organism>
<dbReference type="InterPro" id="IPR052977">
    <property type="entry name" value="Polyferredoxin-like_ET"/>
</dbReference>
<dbReference type="PANTHER" id="PTHR43193:SF2">
    <property type="entry name" value="POLYFERREDOXIN PROTEIN FWDF"/>
    <property type="match status" value="1"/>
</dbReference>
<dbReference type="Pfam" id="PF04432">
    <property type="entry name" value="FrhB_FdhB_C"/>
    <property type="match status" value="1"/>
</dbReference>
<dbReference type="RefSeq" id="WP_051642914.1">
    <property type="nucleotide sequence ID" value="NZ_JNHN01000170.1"/>
</dbReference>
<evidence type="ECO:0000256" key="1">
    <source>
        <dbReference type="ARBA" id="ARBA00022723"/>
    </source>
</evidence>
<keyword evidence="2" id="KW-0408">Iron</keyword>
<dbReference type="SUPFAM" id="SSF54862">
    <property type="entry name" value="4Fe-4S ferredoxins"/>
    <property type="match status" value="1"/>
</dbReference>
<dbReference type="AlphaFoldDB" id="A0A078S578"/>
<dbReference type="PATRIC" id="fig|1339349.3.peg.1899"/>
<keyword evidence="1" id="KW-0479">Metal-binding</keyword>
<comment type="caution">
    <text evidence="5">The sequence shown here is derived from an EMBL/GenBank/DDBJ whole genome shotgun (WGS) entry which is preliminary data.</text>
</comment>
<evidence type="ECO:0000313" key="6">
    <source>
        <dbReference type="Proteomes" id="UP000028013"/>
    </source>
</evidence>
<dbReference type="PROSITE" id="PS00198">
    <property type="entry name" value="4FE4S_FER_1"/>
    <property type="match status" value="1"/>
</dbReference>
<dbReference type="Pfam" id="PF12838">
    <property type="entry name" value="Fer4_7"/>
    <property type="match status" value="1"/>
</dbReference>
<keyword evidence="3" id="KW-0411">Iron-sulfur</keyword>
<dbReference type="GO" id="GO:0051536">
    <property type="term" value="F:iron-sulfur cluster binding"/>
    <property type="evidence" value="ECO:0007669"/>
    <property type="project" value="UniProtKB-KW"/>
</dbReference>
<dbReference type="Proteomes" id="UP000028013">
    <property type="component" value="Unassembled WGS sequence"/>
</dbReference>
<evidence type="ECO:0000256" key="2">
    <source>
        <dbReference type="ARBA" id="ARBA00023004"/>
    </source>
</evidence>
<feature type="domain" description="4Fe-4S ferredoxin-type" evidence="4">
    <location>
        <begin position="2"/>
        <end position="31"/>
    </location>
</feature>
<reference evidence="5 6" key="1">
    <citation type="submission" date="2014-04" db="EMBL/GenBank/DDBJ databases">
        <authorList>
            <person name="Sears C."/>
            <person name="Carroll K."/>
            <person name="Sack B.R."/>
            <person name="Qadri F."/>
            <person name="Myers L.L."/>
            <person name="Chung G.-T."/>
            <person name="Escheverria P."/>
            <person name="Fraser C.M."/>
            <person name="Sadzewicz L."/>
            <person name="Shefchek K.A."/>
            <person name="Tallon L."/>
            <person name="Das S.P."/>
            <person name="Daugherty S."/>
            <person name="Mongodin E.F."/>
        </authorList>
    </citation>
    <scope>NUCLEOTIDE SEQUENCE [LARGE SCALE GENOMIC DNA]</scope>
    <source>
        <strain evidence="5 6">3978 T3 ii</strain>
    </source>
</reference>
<dbReference type="PROSITE" id="PS51379">
    <property type="entry name" value="4FE4S_FER_2"/>
    <property type="match status" value="2"/>
</dbReference>
<evidence type="ECO:0000259" key="4">
    <source>
        <dbReference type="PROSITE" id="PS51379"/>
    </source>
</evidence>
<accession>A0A078S578</accession>
<dbReference type="InterPro" id="IPR017896">
    <property type="entry name" value="4Fe4S_Fe-S-bd"/>
</dbReference>
<feature type="domain" description="4Fe-4S ferredoxin-type" evidence="4">
    <location>
        <begin position="36"/>
        <end position="66"/>
    </location>
</feature>